<evidence type="ECO:0000259" key="1">
    <source>
        <dbReference type="Pfam" id="PF01872"/>
    </source>
</evidence>
<dbReference type="InterPro" id="IPR050765">
    <property type="entry name" value="Riboflavin_Biosynth_HTPR"/>
</dbReference>
<dbReference type="EMBL" id="JADBDZ010000001">
    <property type="protein sequence ID" value="MBE1531354.1"/>
    <property type="molecule type" value="Genomic_DNA"/>
</dbReference>
<sequence length="191" mass="20338">MGFIKSSLFISLDGVIEAPETWHFPYFDDQMGAVVGGLMNEAEATLLGRHTYEGFASYWPDADPADPMTEAMNGARKYVVSDTLTEATWRNSSLVTGDVAAELASLKADTRLGTTGSATLVRWMLEQGLVDELHLLVHPIVVGHGAKLFADGGTVPLKLLSSTTFEATGVVHLVYGNADAPKEQPASPAAS</sequence>
<dbReference type="RefSeq" id="WP_192758240.1">
    <property type="nucleotide sequence ID" value="NZ_JADBDZ010000001.1"/>
</dbReference>
<keyword evidence="3" id="KW-1185">Reference proteome</keyword>
<dbReference type="Proteomes" id="UP000627838">
    <property type="component" value="Unassembled WGS sequence"/>
</dbReference>
<dbReference type="PANTHER" id="PTHR38011">
    <property type="entry name" value="DIHYDROFOLATE REDUCTASE FAMILY PROTEIN (AFU_ORTHOLOGUE AFUA_8G06820)"/>
    <property type="match status" value="1"/>
</dbReference>
<dbReference type="Pfam" id="PF01872">
    <property type="entry name" value="RibD_C"/>
    <property type="match status" value="1"/>
</dbReference>
<dbReference type="InterPro" id="IPR002734">
    <property type="entry name" value="RibDG_C"/>
</dbReference>
<gene>
    <name evidence="2" type="ORF">H4W34_001187</name>
</gene>
<accession>A0ABR9JLC1</accession>
<comment type="caution">
    <text evidence="2">The sequence shown here is derived from an EMBL/GenBank/DDBJ whole genome shotgun (WGS) entry which is preliminary data.</text>
</comment>
<dbReference type="Gene3D" id="3.40.430.10">
    <property type="entry name" value="Dihydrofolate Reductase, subunit A"/>
    <property type="match status" value="1"/>
</dbReference>
<organism evidence="2 3">
    <name type="scientific">Actinomadura algeriensis</name>
    <dbReference type="NCBI Taxonomy" id="1679523"/>
    <lineage>
        <taxon>Bacteria</taxon>
        <taxon>Bacillati</taxon>
        <taxon>Actinomycetota</taxon>
        <taxon>Actinomycetes</taxon>
        <taxon>Streptosporangiales</taxon>
        <taxon>Thermomonosporaceae</taxon>
        <taxon>Actinomadura</taxon>
    </lineage>
</organism>
<feature type="domain" description="Bacterial bifunctional deaminase-reductase C-terminal" evidence="1">
    <location>
        <begin position="5"/>
        <end position="166"/>
    </location>
</feature>
<dbReference type="InterPro" id="IPR024072">
    <property type="entry name" value="DHFR-like_dom_sf"/>
</dbReference>
<proteinExistence type="predicted"/>
<dbReference type="SUPFAM" id="SSF53597">
    <property type="entry name" value="Dihydrofolate reductase-like"/>
    <property type="match status" value="1"/>
</dbReference>
<dbReference type="PANTHER" id="PTHR38011:SF2">
    <property type="entry name" value="BIFUNCTIONAL DEAMINASE-REDUCTASE DOMAIN PROTEIN"/>
    <property type="match status" value="1"/>
</dbReference>
<evidence type="ECO:0000313" key="3">
    <source>
        <dbReference type="Proteomes" id="UP000627838"/>
    </source>
</evidence>
<evidence type="ECO:0000313" key="2">
    <source>
        <dbReference type="EMBL" id="MBE1531354.1"/>
    </source>
</evidence>
<protein>
    <submittedName>
        <fullName evidence="2">Dihydrofolate reductase</fullName>
    </submittedName>
</protein>
<name>A0ABR9JLC1_9ACTN</name>
<reference evidence="2 3" key="1">
    <citation type="submission" date="2020-10" db="EMBL/GenBank/DDBJ databases">
        <title>Sequencing the genomes of 1000 actinobacteria strains.</title>
        <authorList>
            <person name="Klenk H.-P."/>
        </authorList>
    </citation>
    <scope>NUCLEOTIDE SEQUENCE [LARGE SCALE GENOMIC DNA]</scope>
    <source>
        <strain evidence="2 3">DSM 46744</strain>
    </source>
</reference>